<feature type="region of interest" description="Disordered" evidence="1">
    <location>
        <begin position="216"/>
        <end position="235"/>
    </location>
</feature>
<dbReference type="GO" id="GO:0045503">
    <property type="term" value="F:dynein light chain binding"/>
    <property type="evidence" value="ECO:0007669"/>
    <property type="project" value="InterPro"/>
</dbReference>
<feature type="compositionally biased region" description="Basic and acidic residues" evidence="1">
    <location>
        <begin position="326"/>
        <end position="339"/>
    </location>
</feature>
<dbReference type="EMBL" id="JARK01001490">
    <property type="protein sequence ID" value="EYB95925.1"/>
    <property type="molecule type" value="Genomic_DNA"/>
</dbReference>
<dbReference type="GO" id="GO:0042073">
    <property type="term" value="P:intraciliary transport"/>
    <property type="evidence" value="ECO:0007669"/>
    <property type="project" value="InterPro"/>
</dbReference>
<dbReference type="OrthoDB" id="5847969at2759"/>
<gene>
    <name evidence="2" type="primary">Acey_s0154.g2947</name>
    <name evidence="2" type="synonym">Acey-C27F2.1</name>
    <name evidence="2" type="ORF">Y032_0154g2947</name>
</gene>
<dbReference type="PANTHER" id="PTHR16022:SF0">
    <property type="entry name" value="CYTOPLASMIC DYNEIN 2 INTERMEDIATE CHAIN 1"/>
    <property type="match status" value="1"/>
</dbReference>
<feature type="compositionally biased region" description="Acidic residues" evidence="1">
    <location>
        <begin position="311"/>
        <end position="325"/>
    </location>
</feature>
<accession>A0A016SZP1</accession>
<evidence type="ECO:0000313" key="2">
    <source>
        <dbReference type="EMBL" id="EYB95925.1"/>
    </source>
</evidence>
<feature type="compositionally biased region" description="Acidic residues" evidence="1">
    <location>
        <begin position="117"/>
        <end position="140"/>
    </location>
</feature>
<dbReference type="AlphaFoldDB" id="A0A016SZP1"/>
<reference evidence="3" key="1">
    <citation type="journal article" date="2015" name="Nat. Genet.">
        <title>The genome and transcriptome of the zoonotic hookworm Ancylostoma ceylanicum identify infection-specific gene families.</title>
        <authorList>
            <person name="Schwarz E.M."/>
            <person name="Hu Y."/>
            <person name="Antoshechkin I."/>
            <person name="Miller M.M."/>
            <person name="Sternberg P.W."/>
            <person name="Aroian R.V."/>
        </authorList>
    </citation>
    <scope>NUCLEOTIDE SEQUENCE</scope>
    <source>
        <strain evidence="3">HY135</strain>
    </source>
</reference>
<feature type="region of interest" description="Disordered" evidence="1">
    <location>
        <begin position="302"/>
        <end position="343"/>
    </location>
</feature>
<proteinExistence type="predicted"/>
<dbReference type="STRING" id="53326.A0A016SZP1"/>
<feature type="compositionally biased region" description="Basic and acidic residues" evidence="1">
    <location>
        <begin position="25"/>
        <end position="40"/>
    </location>
</feature>
<dbReference type="InterPro" id="IPR042505">
    <property type="entry name" value="DYNC2I1"/>
</dbReference>
<feature type="region of interest" description="Disordered" evidence="1">
    <location>
        <begin position="1"/>
        <end position="208"/>
    </location>
</feature>
<dbReference type="GO" id="GO:0005929">
    <property type="term" value="C:cilium"/>
    <property type="evidence" value="ECO:0007669"/>
    <property type="project" value="GOC"/>
</dbReference>
<protein>
    <submittedName>
        <fullName evidence="2">Uncharacterized protein</fullName>
    </submittedName>
</protein>
<keyword evidence="3" id="KW-1185">Reference proteome</keyword>
<dbReference type="InterPro" id="IPR036322">
    <property type="entry name" value="WD40_repeat_dom_sf"/>
</dbReference>
<dbReference type="GO" id="GO:0005868">
    <property type="term" value="C:cytoplasmic dynein complex"/>
    <property type="evidence" value="ECO:0007669"/>
    <property type="project" value="InterPro"/>
</dbReference>
<organism evidence="2 3">
    <name type="scientific">Ancylostoma ceylanicum</name>
    <dbReference type="NCBI Taxonomy" id="53326"/>
    <lineage>
        <taxon>Eukaryota</taxon>
        <taxon>Metazoa</taxon>
        <taxon>Ecdysozoa</taxon>
        <taxon>Nematoda</taxon>
        <taxon>Chromadorea</taxon>
        <taxon>Rhabditida</taxon>
        <taxon>Rhabditina</taxon>
        <taxon>Rhabditomorpha</taxon>
        <taxon>Strongyloidea</taxon>
        <taxon>Ancylostomatidae</taxon>
        <taxon>Ancylostomatinae</taxon>
        <taxon>Ancylostoma</taxon>
    </lineage>
</organism>
<feature type="non-terminal residue" evidence="2">
    <location>
        <position position="1"/>
    </location>
</feature>
<dbReference type="GO" id="GO:0045504">
    <property type="term" value="F:dynein heavy chain binding"/>
    <property type="evidence" value="ECO:0007669"/>
    <property type="project" value="InterPro"/>
</dbReference>
<name>A0A016SZP1_9BILA</name>
<evidence type="ECO:0000313" key="3">
    <source>
        <dbReference type="Proteomes" id="UP000024635"/>
    </source>
</evidence>
<comment type="caution">
    <text evidence="2">The sequence shown here is derived from an EMBL/GenBank/DDBJ whole genome shotgun (WGS) entry which is preliminary data.</text>
</comment>
<sequence>MSKEKHRSRSKDKHTGIPLPKAKAPKTEPRSHVSDTDKKERSRSRSKTSESKTTASSESKKHKEKKSKSSVDDVVSTKHHKSTKSHSSEAEKHGRKSKKEEKKVDEPVPVTRIEPEQPVDDEYSYDFDYEDDFESDDEADDSRSTNVGTKKVEENGIASPASSVLDQPAISKRELLPPSSPAAERTESGGSSRRGSSNNSREDIVEETPLLRRLATRQGGRPPDPAPPPKVETKQQFRIASAERRINFSNASVVNQSAIAQADERYRKLRELIVLEPVLYTIVDCPPIKDYDFYMELFGQSGKNQSSTQTGDDDLSEETQTEDNIEETKWTQHPAHDDFGWGAESSSTMDLNTREDQEMAMFRENHLENPRLKQFMESAGQVIIDLISARHKSSSDVVLRNKCALAFSSGFNSFELGPIAQSSRVVSVALNSKAPELLLVSFFVRESPAEDIVSRTLSVEFYLEEEQPPKRLFLSEGEVTCTCYTPDGTALIAGVNDSSVEAYDLLEPSSAFTSAMPWIDSPSDIPLRSPAYDSSFLSSTLADGKTHPVVDVHVLAKESDSSCQVASLDQSGSITLWAMLRDSYGRPGVRPESQLSLQLLALIRPDPFLLRASSQPTPLLANCMVSRADPQMFLVGTDAGFLCNLSRTKVSSQRGPRLMDSKISELLRMQ</sequence>
<feature type="compositionally biased region" description="Basic and acidic residues" evidence="1">
    <location>
        <begin position="86"/>
        <end position="106"/>
    </location>
</feature>
<dbReference type="Proteomes" id="UP000024635">
    <property type="component" value="Unassembled WGS sequence"/>
</dbReference>
<evidence type="ECO:0000256" key="1">
    <source>
        <dbReference type="SAM" id="MobiDB-lite"/>
    </source>
</evidence>
<feature type="compositionally biased region" description="Low complexity" evidence="1">
    <location>
        <begin position="188"/>
        <end position="199"/>
    </location>
</feature>
<dbReference type="PANTHER" id="PTHR16022">
    <property type="entry name" value="WD REPEAT DOMAIN 60"/>
    <property type="match status" value="1"/>
</dbReference>
<feature type="compositionally biased region" description="Basic residues" evidence="1">
    <location>
        <begin position="1"/>
        <end position="12"/>
    </location>
</feature>
<dbReference type="SUPFAM" id="SSF50978">
    <property type="entry name" value="WD40 repeat-like"/>
    <property type="match status" value="1"/>
</dbReference>